<sequence length="108" mass="12082">DWFDQLLHALHQPEESAANLAYIGLCMGFCCLEPKDSGLTDNELIDRANMAQKSVKGEAGSGCAFFTESLRRQNQQESALEAQGKQALRLGQFQPYFQPKFDIQNGNR</sequence>
<proteinExistence type="predicted"/>
<accession>A0AAW5KH96</accession>
<protein>
    <submittedName>
        <fullName evidence="1">Uncharacterized protein</fullName>
    </submittedName>
</protein>
<reference evidence="1" key="1">
    <citation type="submission" date="2022-06" db="EMBL/GenBank/DDBJ databases">
        <title>Isolation of gut microbiota from human fecal samples.</title>
        <authorList>
            <person name="Pamer E.G."/>
            <person name="Barat B."/>
            <person name="Waligurski E."/>
            <person name="Medina S."/>
            <person name="Paddock L."/>
            <person name="Mostad J."/>
        </authorList>
    </citation>
    <scope>NUCLEOTIDE SEQUENCE</scope>
    <source>
        <strain evidence="1">DFI.7.96</strain>
    </source>
</reference>
<comment type="caution">
    <text evidence="1">The sequence shown here is derived from an EMBL/GenBank/DDBJ whole genome shotgun (WGS) entry which is preliminary data.</text>
</comment>
<dbReference type="Proteomes" id="UP001205063">
    <property type="component" value="Unassembled WGS sequence"/>
</dbReference>
<dbReference type="EMBL" id="JANGAB010000182">
    <property type="protein sequence ID" value="MCQ4950725.1"/>
    <property type="molecule type" value="Genomic_DNA"/>
</dbReference>
<feature type="non-terminal residue" evidence="1">
    <location>
        <position position="1"/>
    </location>
</feature>
<evidence type="ECO:0000313" key="1">
    <source>
        <dbReference type="EMBL" id="MCQ4950725.1"/>
    </source>
</evidence>
<gene>
    <name evidence="1" type="ORF">NE646_13890</name>
</gene>
<evidence type="ECO:0000313" key="2">
    <source>
        <dbReference type="Proteomes" id="UP001205063"/>
    </source>
</evidence>
<feature type="non-terminal residue" evidence="1">
    <location>
        <position position="108"/>
    </location>
</feature>
<organism evidence="1 2">
    <name type="scientific">Bittarella massiliensis</name>
    <name type="common">ex Durand et al. 2017</name>
    <dbReference type="NCBI Taxonomy" id="1720313"/>
    <lineage>
        <taxon>Bacteria</taxon>
        <taxon>Bacillati</taxon>
        <taxon>Bacillota</taxon>
        <taxon>Clostridia</taxon>
        <taxon>Eubacteriales</taxon>
        <taxon>Oscillospiraceae</taxon>
        <taxon>Bittarella (ex Durand et al. 2017)</taxon>
    </lineage>
</organism>
<dbReference type="AlphaFoldDB" id="A0AAW5KH96"/>
<name>A0AAW5KH96_9FIRM</name>